<feature type="transmembrane region" description="Helical" evidence="6">
    <location>
        <begin position="237"/>
        <end position="255"/>
    </location>
</feature>
<dbReference type="AlphaFoldDB" id="A0A1Y1W8Y1"/>
<keyword evidence="2 6" id="KW-0812">Transmembrane</keyword>
<feature type="transmembrane region" description="Helical" evidence="6">
    <location>
        <begin position="302"/>
        <end position="327"/>
    </location>
</feature>
<feature type="transmembrane region" description="Helical" evidence="6">
    <location>
        <begin position="509"/>
        <end position="527"/>
    </location>
</feature>
<dbReference type="STRING" id="61395.A0A1Y1W8Y1"/>
<feature type="compositionally biased region" description="Polar residues" evidence="5">
    <location>
        <begin position="7"/>
        <end position="16"/>
    </location>
</feature>
<comment type="subcellular location">
    <subcellularLocation>
        <location evidence="1">Membrane</location>
        <topology evidence="1">Multi-pass membrane protein</topology>
    </subcellularLocation>
</comment>
<feature type="transmembrane region" description="Helical" evidence="6">
    <location>
        <begin position="166"/>
        <end position="190"/>
    </location>
</feature>
<reference evidence="8 9" key="1">
    <citation type="submission" date="2016-07" db="EMBL/GenBank/DDBJ databases">
        <title>Pervasive Adenine N6-methylation of Active Genes in Fungi.</title>
        <authorList>
            <consortium name="DOE Joint Genome Institute"/>
            <person name="Mondo S.J."/>
            <person name="Dannebaum R.O."/>
            <person name="Kuo R.C."/>
            <person name="Labutti K."/>
            <person name="Haridas S."/>
            <person name="Kuo A."/>
            <person name="Salamov A."/>
            <person name="Ahrendt S.R."/>
            <person name="Lipzen A."/>
            <person name="Sullivan W."/>
            <person name="Andreopoulos W.B."/>
            <person name="Clum A."/>
            <person name="Lindquist E."/>
            <person name="Daum C."/>
            <person name="Ramamoorthy G.K."/>
            <person name="Gryganskyi A."/>
            <person name="Culley D."/>
            <person name="Magnuson J.K."/>
            <person name="James T.Y."/>
            <person name="O'Malley M.A."/>
            <person name="Stajich J.E."/>
            <person name="Spatafora J.W."/>
            <person name="Visel A."/>
            <person name="Grigoriev I.V."/>
        </authorList>
    </citation>
    <scope>NUCLEOTIDE SEQUENCE [LARGE SCALE GENOMIC DNA]</scope>
    <source>
        <strain evidence="8 9">ATCC 12442</strain>
    </source>
</reference>
<keyword evidence="4 6" id="KW-0472">Membrane</keyword>
<dbReference type="GeneID" id="63804055"/>
<feature type="transmembrane region" description="Helical" evidence="6">
    <location>
        <begin position="44"/>
        <end position="68"/>
    </location>
</feature>
<evidence type="ECO:0000256" key="2">
    <source>
        <dbReference type="ARBA" id="ARBA00022692"/>
    </source>
</evidence>
<protein>
    <submittedName>
        <fullName evidence="8">MFS general substrate transporter</fullName>
    </submittedName>
</protein>
<sequence length="541" mass="58643">MEKTLSKSDTPGNTSTAPPPASGEGKTELGDDATGQIRDARITYFGVFLLMFLIGIYTTMDAVIYYPIAEHFNDMQRANWLINSYLITMTSMQPIYGKCSDIAGRVPTMTVAALFLLVGSLLCAVSNSMDMLIASRAIQGVGSAGMYTIVNVVIGDLFTERERGKLMGFSSSAWSLASAAAVIIGGAIVQLSTWRVAFWLNVAISAVASGVVLYFLRVPKPSGTRREKLGRVDFGGSAISLVSIVLVLLALSWGGQQYPWSSARVICCIVFGVLIGALFVFYEAKYAKEPILPMYLFKTRNIALSVFGHLFFGAVTNAPLIFIPQWALVVKNTTPITSGLYTLPFSLSEGVAVVLTGLVVTKTGRYRECLWFGSVCLLVGSSLLIVLGRESHVGEVIGFMIICGFGFGTCIQTLILTAQVGAEGKDMATATTACIFTRSLGSMVVVAVLSSVSENKRKTEFANAIARFPEYASAITQVSYNQSLIHQLDLPVDVFNQILDVFMKSMRSAFIALVPFSVLFFLTVIFIEHKRLNTVKKVTIQ</sequence>
<feature type="transmembrane region" description="Helical" evidence="6">
    <location>
        <begin position="133"/>
        <end position="154"/>
    </location>
</feature>
<dbReference type="Proteomes" id="UP000193922">
    <property type="component" value="Unassembled WGS sequence"/>
</dbReference>
<evidence type="ECO:0000256" key="5">
    <source>
        <dbReference type="SAM" id="MobiDB-lite"/>
    </source>
</evidence>
<keyword evidence="3 6" id="KW-1133">Transmembrane helix</keyword>
<organism evidence="8 9">
    <name type="scientific">Linderina pennispora</name>
    <dbReference type="NCBI Taxonomy" id="61395"/>
    <lineage>
        <taxon>Eukaryota</taxon>
        <taxon>Fungi</taxon>
        <taxon>Fungi incertae sedis</taxon>
        <taxon>Zoopagomycota</taxon>
        <taxon>Kickxellomycotina</taxon>
        <taxon>Kickxellomycetes</taxon>
        <taxon>Kickxellales</taxon>
        <taxon>Kickxellaceae</taxon>
        <taxon>Linderina</taxon>
    </lineage>
</organism>
<proteinExistence type="predicted"/>
<feature type="transmembrane region" description="Helical" evidence="6">
    <location>
        <begin position="196"/>
        <end position="216"/>
    </location>
</feature>
<dbReference type="RefSeq" id="XP_040743628.1">
    <property type="nucleotide sequence ID" value="XM_040887407.1"/>
</dbReference>
<dbReference type="PANTHER" id="PTHR23501">
    <property type="entry name" value="MAJOR FACILITATOR SUPERFAMILY"/>
    <property type="match status" value="1"/>
</dbReference>
<feature type="transmembrane region" description="Helical" evidence="6">
    <location>
        <begin position="109"/>
        <end position="127"/>
    </location>
</feature>
<comment type="caution">
    <text evidence="8">The sequence shown here is derived from an EMBL/GenBank/DDBJ whole genome shotgun (WGS) entry which is preliminary data.</text>
</comment>
<evidence type="ECO:0000256" key="3">
    <source>
        <dbReference type="ARBA" id="ARBA00022989"/>
    </source>
</evidence>
<dbReference type="Pfam" id="PF07690">
    <property type="entry name" value="MFS_1"/>
    <property type="match status" value="1"/>
</dbReference>
<dbReference type="Gene3D" id="1.20.1720.10">
    <property type="entry name" value="Multidrug resistance protein D"/>
    <property type="match status" value="1"/>
</dbReference>
<name>A0A1Y1W8Y1_9FUNG</name>
<dbReference type="SUPFAM" id="SSF103473">
    <property type="entry name" value="MFS general substrate transporter"/>
    <property type="match status" value="1"/>
</dbReference>
<dbReference type="InterPro" id="IPR011701">
    <property type="entry name" value="MFS"/>
</dbReference>
<evidence type="ECO:0000256" key="6">
    <source>
        <dbReference type="SAM" id="Phobius"/>
    </source>
</evidence>
<feature type="transmembrane region" description="Helical" evidence="6">
    <location>
        <begin position="369"/>
        <end position="387"/>
    </location>
</feature>
<feature type="domain" description="Major facilitator superfamily (MFS) profile" evidence="7">
    <location>
        <begin position="39"/>
        <end position="532"/>
    </location>
</feature>
<feature type="region of interest" description="Disordered" evidence="5">
    <location>
        <begin position="1"/>
        <end position="32"/>
    </location>
</feature>
<dbReference type="GO" id="GO:0005886">
    <property type="term" value="C:plasma membrane"/>
    <property type="evidence" value="ECO:0007669"/>
    <property type="project" value="TreeGrafter"/>
</dbReference>
<dbReference type="OrthoDB" id="10021397at2759"/>
<evidence type="ECO:0000313" key="9">
    <source>
        <dbReference type="Proteomes" id="UP000193922"/>
    </source>
</evidence>
<keyword evidence="9" id="KW-1185">Reference proteome</keyword>
<feature type="transmembrane region" description="Helical" evidence="6">
    <location>
        <begin position="261"/>
        <end position="282"/>
    </location>
</feature>
<evidence type="ECO:0000313" key="8">
    <source>
        <dbReference type="EMBL" id="ORX69990.1"/>
    </source>
</evidence>
<feature type="transmembrane region" description="Helical" evidence="6">
    <location>
        <begin position="339"/>
        <end position="360"/>
    </location>
</feature>
<evidence type="ECO:0000256" key="1">
    <source>
        <dbReference type="ARBA" id="ARBA00004141"/>
    </source>
</evidence>
<feature type="transmembrane region" description="Helical" evidence="6">
    <location>
        <begin position="393"/>
        <end position="416"/>
    </location>
</feature>
<dbReference type="PANTHER" id="PTHR23501:SF102">
    <property type="entry name" value="DRUG TRANSPORTER, PUTATIVE (AFU_ORTHOLOGUE AFUA_3G08530)-RELATED"/>
    <property type="match status" value="1"/>
</dbReference>
<dbReference type="PROSITE" id="PS50850">
    <property type="entry name" value="MFS"/>
    <property type="match status" value="1"/>
</dbReference>
<dbReference type="InterPro" id="IPR036259">
    <property type="entry name" value="MFS_trans_sf"/>
</dbReference>
<gene>
    <name evidence="8" type="ORF">DL89DRAFT_267226</name>
</gene>
<accession>A0A1Y1W8Y1</accession>
<dbReference type="GO" id="GO:0022857">
    <property type="term" value="F:transmembrane transporter activity"/>
    <property type="evidence" value="ECO:0007669"/>
    <property type="project" value="InterPro"/>
</dbReference>
<evidence type="ECO:0000259" key="7">
    <source>
        <dbReference type="PROSITE" id="PS50850"/>
    </source>
</evidence>
<evidence type="ECO:0000256" key="4">
    <source>
        <dbReference type="ARBA" id="ARBA00023136"/>
    </source>
</evidence>
<dbReference type="EMBL" id="MCFD01000006">
    <property type="protein sequence ID" value="ORX69990.1"/>
    <property type="molecule type" value="Genomic_DNA"/>
</dbReference>
<dbReference type="Gene3D" id="1.20.1250.20">
    <property type="entry name" value="MFS general substrate transporter like domains"/>
    <property type="match status" value="1"/>
</dbReference>
<dbReference type="InterPro" id="IPR020846">
    <property type="entry name" value="MFS_dom"/>
</dbReference>
<feature type="transmembrane region" description="Helical" evidence="6">
    <location>
        <begin position="428"/>
        <end position="449"/>
    </location>
</feature>